<dbReference type="AlphaFoldDB" id="A0A5B7GD21"/>
<dbReference type="EMBL" id="VSRR010013226">
    <property type="protein sequence ID" value="MPC55489.1"/>
    <property type="molecule type" value="Genomic_DNA"/>
</dbReference>
<comment type="caution">
    <text evidence="1">The sequence shown here is derived from an EMBL/GenBank/DDBJ whole genome shotgun (WGS) entry which is preliminary data.</text>
</comment>
<evidence type="ECO:0000313" key="1">
    <source>
        <dbReference type="EMBL" id="MPC55489.1"/>
    </source>
</evidence>
<protein>
    <submittedName>
        <fullName evidence="1">Uncharacterized protein</fullName>
    </submittedName>
</protein>
<dbReference type="PANTHER" id="PTHR33050">
    <property type="entry name" value="REVERSE TRANSCRIPTASE DOMAIN-CONTAINING PROTEIN"/>
    <property type="match status" value="1"/>
</dbReference>
<accession>A0A5B7GD21</accession>
<dbReference type="InterPro" id="IPR052055">
    <property type="entry name" value="Hepadnavirus_pol/RT"/>
</dbReference>
<reference evidence="1 2" key="1">
    <citation type="submission" date="2019-05" db="EMBL/GenBank/DDBJ databases">
        <title>Another draft genome of Portunus trituberculatus and its Hox gene families provides insights of decapod evolution.</title>
        <authorList>
            <person name="Jeong J.-H."/>
            <person name="Song I."/>
            <person name="Kim S."/>
            <person name="Choi T."/>
            <person name="Kim D."/>
            <person name="Ryu S."/>
            <person name="Kim W."/>
        </authorList>
    </citation>
    <scope>NUCLEOTIDE SEQUENCE [LARGE SCALE GENOMIC DNA]</scope>
    <source>
        <tissue evidence="1">Muscle</tissue>
    </source>
</reference>
<organism evidence="1 2">
    <name type="scientific">Portunus trituberculatus</name>
    <name type="common">Swimming crab</name>
    <name type="synonym">Neptunus trituberculatus</name>
    <dbReference type="NCBI Taxonomy" id="210409"/>
    <lineage>
        <taxon>Eukaryota</taxon>
        <taxon>Metazoa</taxon>
        <taxon>Ecdysozoa</taxon>
        <taxon>Arthropoda</taxon>
        <taxon>Crustacea</taxon>
        <taxon>Multicrustacea</taxon>
        <taxon>Malacostraca</taxon>
        <taxon>Eumalacostraca</taxon>
        <taxon>Eucarida</taxon>
        <taxon>Decapoda</taxon>
        <taxon>Pleocyemata</taxon>
        <taxon>Brachyura</taxon>
        <taxon>Eubrachyura</taxon>
        <taxon>Portunoidea</taxon>
        <taxon>Portunidae</taxon>
        <taxon>Portuninae</taxon>
        <taxon>Portunus</taxon>
    </lineage>
</organism>
<dbReference type="PANTHER" id="PTHR33050:SF7">
    <property type="entry name" value="RIBONUCLEASE H"/>
    <property type="match status" value="1"/>
</dbReference>
<evidence type="ECO:0000313" key="2">
    <source>
        <dbReference type="Proteomes" id="UP000324222"/>
    </source>
</evidence>
<dbReference type="Proteomes" id="UP000324222">
    <property type="component" value="Unassembled WGS sequence"/>
</dbReference>
<proteinExistence type="predicted"/>
<keyword evidence="2" id="KW-1185">Reference proteome</keyword>
<name>A0A5B7GD21_PORTR</name>
<gene>
    <name evidence="1" type="ORF">E2C01_049427</name>
</gene>
<dbReference type="OrthoDB" id="6380429at2759"/>
<sequence>MTVLLPACRVDTIINSCQALMCKCKEKIWEVARVTGLLVAATPAVELERFHYRKLEAAKIAALRQVNGDFNQFMVLTDDMKSDLNWWLHNVSLQCRKIFQATANIHLFADASNTRWGGQLHHMTAGGSWSSEEKLLHINAFVRTQSYPVCSSSIHLQALWETY</sequence>